<feature type="transmembrane region" description="Helical" evidence="1">
    <location>
        <begin position="62"/>
        <end position="82"/>
    </location>
</feature>
<dbReference type="PANTHER" id="PTHR16007">
    <property type="entry name" value="EPIDIDYMAL MEMBRANE PROTEIN E9-RELATED"/>
    <property type="match status" value="1"/>
</dbReference>
<name>A0A7S2W3U5_9STRA</name>
<accession>A0A7S2W3U5</accession>
<feature type="transmembrane region" description="Helical" evidence="1">
    <location>
        <begin position="94"/>
        <end position="113"/>
    </location>
</feature>
<keyword evidence="1" id="KW-0472">Membrane</keyword>
<feature type="transmembrane region" description="Helical" evidence="1">
    <location>
        <begin position="155"/>
        <end position="175"/>
    </location>
</feature>
<proteinExistence type="predicted"/>
<dbReference type="EMBL" id="HBHK01003060">
    <property type="protein sequence ID" value="CAD9666663.1"/>
    <property type="molecule type" value="Transcribed_RNA"/>
</dbReference>
<feature type="transmembrane region" description="Helical" evidence="1">
    <location>
        <begin position="182"/>
        <end position="204"/>
    </location>
</feature>
<dbReference type="PANTHER" id="PTHR16007:SF15">
    <property type="entry name" value="TRANSMEMBRANE PROTEIN 45B"/>
    <property type="match status" value="1"/>
</dbReference>
<dbReference type="InterPro" id="IPR042127">
    <property type="entry name" value="TMEM45"/>
</dbReference>
<reference evidence="2" key="1">
    <citation type="submission" date="2021-01" db="EMBL/GenBank/DDBJ databases">
        <authorList>
            <person name="Corre E."/>
            <person name="Pelletier E."/>
            <person name="Niang G."/>
            <person name="Scheremetjew M."/>
            <person name="Finn R."/>
            <person name="Kale V."/>
            <person name="Holt S."/>
            <person name="Cochrane G."/>
            <person name="Meng A."/>
            <person name="Brown T."/>
            <person name="Cohen L."/>
        </authorList>
    </citation>
    <scope>NUCLEOTIDE SEQUENCE</scope>
    <source>
        <strain evidence="2">NY070348D</strain>
    </source>
</reference>
<keyword evidence="1" id="KW-1133">Transmembrane helix</keyword>
<dbReference type="AlphaFoldDB" id="A0A7S2W3U5"/>
<feature type="transmembrane region" description="Helical" evidence="1">
    <location>
        <begin position="230"/>
        <end position="248"/>
    </location>
</feature>
<protein>
    <submittedName>
        <fullName evidence="2">Uncharacterized protein</fullName>
    </submittedName>
</protein>
<feature type="transmembrane region" description="Helical" evidence="1">
    <location>
        <begin position="125"/>
        <end position="143"/>
    </location>
</feature>
<keyword evidence="1" id="KW-0812">Transmembrane</keyword>
<evidence type="ECO:0000256" key="1">
    <source>
        <dbReference type="SAM" id="Phobius"/>
    </source>
</evidence>
<sequence>MGSLLGHLIPGIAFIFCGLVIFFKELPKLNKIPYAKLESSGAAPNMKRCCHRLLEGSTDFNLTPWGIFSLALCILCGGLVFFELRENSSVHINNMQHATMYTMFGLALFVDFGERFSLFIPRSTAVMLLVANCVQLFLFFGHVPDTNVEQRLHNFITTSLLFLIILNVIVIKWCTTKTKMGMAFVACIEGSAMAFTGIKLHTLAVPGKSTWGPPKEDDGAHLAMQVQVEFAWICIGIFLFFFTLLNALQVKIRTRKLNSAVLDSSESQAVLSFDDPLYFKSSLDV</sequence>
<organism evidence="2">
    <name type="scientific">Mucochytrium quahogii</name>
    <dbReference type="NCBI Taxonomy" id="96639"/>
    <lineage>
        <taxon>Eukaryota</taxon>
        <taxon>Sar</taxon>
        <taxon>Stramenopiles</taxon>
        <taxon>Bigyra</taxon>
        <taxon>Labyrinthulomycetes</taxon>
        <taxon>Thraustochytrida</taxon>
        <taxon>Thraustochytriidae</taxon>
        <taxon>Mucochytrium</taxon>
    </lineage>
</organism>
<feature type="transmembrane region" description="Helical" evidence="1">
    <location>
        <begin position="6"/>
        <end position="23"/>
    </location>
</feature>
<evidence type="ECO:0000313" key="2">
    <source>
        <dbReference type="EMBL" id="CAD9666663.1"/>
    </source>
</evidence>
<gene>
    <name evidence="2" type="ORF">QSP1433_LOCUS1796</name>
</gene>